<organism evidence="1 2">
    <name type="scientific">Flagellimonas pacifica</name>
    <dbReference type="NCBI Taxonomy" id="1247520"/>
    <lineage>
        <taxon>Bacteria</taxon>
        <taxon>Pseudomonadati</taxon>
        <taxon>Bacteroidota</taxon>
        <taxon>Flavobacteriia</taxon>
        <taxon>Flavobacteriales</taxon>
        <taxon>Flavobacteriaceae</taxon>
        <taxon>Flagellimonas</taxon>
    </lineage>
</organism>
<dbReference type="Proteomes" id="UP000219048">
    <property type="component" value="Unassembled WGS sequence"/>
</dbReference>
<protein>
    <submittedName>
        <fullName evidence="1">Uncharacterized protein</fullName>
    </submittedName>
</protein>
<gene>
    <name evidence="1" type="ORF">SAMN06265377_3519</name>
</gene>
<name>A0A285MYR3_9FLAO</name>
<sequence length="134" mass="14987">MTSSTDSTQLNALILEFTDSLSVTKLTNLKLFVLNFLIKKSDVISEIDIDDLVAQEFKFRIVGKPAASKKKLKVAADIFKQKLLEIKGESEPVVVRPVVEKEPSLESIREGLIYKGNNDSSYNDLPSTYTISNY</sequence>
<dbReference type="AlphaFoldDB" id="A0A285MYR3"/>
<keyword evidence="2" id="KW-1185">Reference proteome</keyword>
<dbReference type="EMBL" id="OBEH01000006">
    <property type="protein sequence ID" value="SNZ01677.1"/>
    <property type="molecule type" value="Genomic_DNA"/>
</dbReference>
<evidence type="ECO:0000313" key="1">
    <source>
        <dbReference type="EMBL" id="SNZ01677.1"/>
    </source>
</evidence>
<proteinExistence type="predicted"/>
<reference evidence="2" key="1">
    <citation type="submission" date="2017-09" db="EMBL/GenBank/DDBJ databases">
        <authorList>
            <person name="Varghese N."/>
            <person name="Submissions S."/>
        </authorList>
    </citation>
    <scope>NUCLEOTIDE SEQUENCE [LARGE SCALE GENOMIC DNA]</scope>
    <source>
        <strain evidence="2">DSM 25885</strain>
    </source>
</reference>
<evidence type="ECO:0000313" key="2">
    <source>
        <dbReference type="Proteomes" id="UP000219048"/>
    </source>
</evidence>
<accession>A0A285MYR3</accession>